<keyword evidence="1" id="KW-0472">Membrane</keyword>
<evidence type="ECO:0000313" key="3">
    <source>
        <dbReference type="Proteomes" id="UP000016064"/>
    </source>
</evidence>
<evidence type="ECO:0000313" key="2">
    <source>
        <dbReference type="EMBL" id="EQM63196.1"/>
    </source>
</evidence>
<feature type="transmembrane region" description="Helical" evidence="1">
    <location>
        <begin position="73"/>
        <end position="95"/>
    </location>
</feature>
<organism evidence="2 3">
    <name type="scientific">Chlamydia ibidis 10-1398/6</name>
    <dbReference type="NCBI Taxonomy" id="1046581"/>
    <lineage>
        <taxon>Bacteria</taxon>
        <taxon>Pseudomonadati</taxon>
        <taxon>Chlamydiota</taxon>
        <taxon>Chlamydiia</taxon>
        <taxon>Chlamydiales</taxon>
        <taxon>Chlamydiaceae</taxon>
        <taxon>Chlamydia/Chlamydophila group</taxon>
        <taxon>Chlamydia</taxon>
    </lineage>
</organism>
<evidence type="ECO:0008006" key="4">
    <source>
        <dbReference type="Google" id="ProtNLM"/>
    </source>
</evidence>
<sequence>MFLQVFNFTLSGWMSSLTITDVPTLTKGTDAEYVREKQLRRLAIATVIFSLSVVGLVLGGLFCVSLPSIQLVFWVVSAVITVIALICACTHYYLLQPRQLSSAS</sequence>
<keyword evidence="1" id="KW-1133">Transmembrane helix</keyword>
<evidence type="ECO:0000256" key="1">
    <source>
        <dbReference type="SAM" id="Phobius"/>
    </source>
</evidence>
<gene>
    <name evidence="2" type="ORF">H359_0444</name>
</gene>
<comment type="caution">
    <text evidence="2">The sequence shown here is derived from an EMBL/GenBank/DDBJ whole genome shotgun (WGS) entry which is preliminary data.</text>
</comment>
<accession>A0ABN0N0P9</accession>
<dbReference type="EMBL" id="APJW01000001">
    <property type="protein sequence ID" value="EQM63196.1"/>
    <property type="molecule type" value="Genomic_DNA"/>
</dbReference>
<name>A0ABN0N0P9_9CHLA</name>
<keyword evidence="3" id="KW-1185">Reference proteome</keyword>
<dbReference type="RefSeq" id="WP_021119540.1">
    <property type="nucleotide sequence ID" value="NZ_APJW01000001.1"/>
</dbReference>
<dbReference type="Proteomes" id="UP000016064">
    <property type="component" value="Unassembled WGS sequence"/>
</dbReference>
<reference evidence="2 3" key="1">
    <citation type="submission" date="2013-07" db="EMBL/GenBank/DDBJ databases">
        <title>Isolation of a new Chlamydia species from the feral Sacred Ibis (Threskiornis aethiopicus): Chlamydia ibidis.</title>
        <authorList>
            <person name="Vorimore F."/>
            <person name="Hsia R.-C."/>
            <person name="Huot-Creasy H."/>
            <person name="Bastian S."/>
            <person name="Deruyter L."/>
            <person name="Passet A."/>
            <person name="Sachse K."/>
            <person name="Bavoil P."/>
            <person name="Myers G."/>
            <person name="Laroucau K."/>
        </authorList>
    </citation>
    <scope>NUCLEOTIDE SEQUENCE [LARGE SCALE GENOMIC DNA]</scope>
    <source>
        <strain evidence="2 3">10-1398/6</strain>
    </source>
</reference>
<keyword evidence="1" id="KW-0812">Transmembrane</keyword>
<protein>
    <recommendedName>
        <fullName evidence="4">Inner membrane protein</fullName>
    </recommendedName>
</protein>
<proteinExistence type="predicted"/>
<feature type="transmembrane region" description="Helical" evidence="1">
    <location>
        <begin position="42"/>
        <end position="67"/>
    </location>
</feature>